<gene>
    <name evidence="6" type="ORF">ACFOD9_07125</name>
</gene>
<evidence type="ECO:0000256" key="3">
    <source>
        <dbReference type="ARBA" id="ARBA00022989"/>
    </source>
</evidence>
<keyword evidence="4 5" id="KW-0472">Membrane</keyword>
<dbReference type="EMBL" id="JBHRTQ010000007">
    <property type="protein sequence ID" value="MFC3174015.1"/>
    <property type="molecule type" value="Genomic_DNA"/>
</dbReference>
<sequence>MNWPFAILAFVTVQRLGELAIDRRNTARLLAAGAHEVGAGHYPAMVAMHAAWLVALWATAGDRPVNGLLLALFGVLQGLRAWVLASLGPRWTTRIIAMPGVPLVRKGPYRFLHHPNYVVVTAEIAVLPLVFGLVWIAMLFTLLNAAMLVVRIGAENRALYAALPGDHGRQ</sequence>
<dbReference type="InterPro" id="IPR007269">
    <property type="entry name" value="ICMT_MeTrfase"/>
</dbReference>
<proteinExistence type="predicted"/>
<comment type="caution">
    <text evidence="6">The sequence shown here is derived from an EMBL/GenBank/DDBJ whole genome shotgun (WGS) entry which is preliminary data.</text>
</comment>
<feature type="transmembrane region" description="Helical" evidence="5">
    <location>
        <begin position="41"/>
        <end position="60"/>
    </location>
</feature>
<evidence type="ECO:0000313" key="7">
    <source>
        <dbReference type="Proteomes" id="UP001595604"/>
    </source>
</evidence>
<keyword evidence="3 5" id="KW-1133">Transmembrane helix</keyword>
<dbReference type="RefSeq" id="WP_379509954.1">
    <property type="nucleotide sequence ID" value="NZ_JBHRTQ010000007.1"/>
</dbReference>
<dbReference type="Pfam" id="PF04140">
    <property type="entry name" value="ICMT"/>
    <property type="match status" value="1"/>
</dbReference>
<keyword evidence="2 5" id="KW-0812">Transmembrane</keyword>
<evidence type="ECO:0000256" key="1">
    <source>
        <dbReference type="ARBA" id="ARBA00004141"/>
    </source>
</evidence>
<keyword evidence="7" id="KW-1185">Reference proteome</keyword>
<name>A0ABV7IMU9_9SPHN</name>
<keyword evidence="6" id="KW-0808">Transferase</keyword>
<accession>A0ABV7IMU9</accession>
<protein>
    <submittedName>
        <fullName evidence="6">Isoprenylcysteine carboxyl methyltransferase family protein</fullName>
    </submittedName>
</protein>
<keyword evidence="6" id="KW-0489">Methyltransferase</keyword>
<feature type="transmembrane region" description="Helical" evidence="5">
    <location>
        <begin position="124"/>
        <end position="150"/>
    </location>
</feature>
<evidence type="ECO:0000256" key="2">
    <source>
        <dbReference type="ARBA" id="ARBA00022692"/>
    </source>
</evidence>
<evidence type="ECO:0000313" key="6">
    <source>
        <dbReference type="EMBL" id="MFC3174015.1"/>
    </source>
</evidence>
<dbReference type="Proteomes" id="UP001595604">
    <property type="component" value="Unassembled WGS sequence"/>
</dbReference>
<comment type="subcellular location">
    <subcellularLocation>
        <location evidence="1">Membrane</location>
        <topology evidence="1">Multi-pass membrane protein</topology>
    </subcellularLocation>
</comment>
<dbReference type="GO" id="GO:0008168">
    <property type="term" value="F:methyltransferase activity"/>
    <property type="evidence" value="ECO:0007669"/>
    <property type="project" value="UniProtKB-KW"/>
</dbReference>
<reference evidence="7" key="1">
    <citation type="journal article" date="2019" name="Int. J. Syst. Evol. Microbiol.">
        <title>The Global Catalogue of Microorganisms (GCM) 10K type strain sequencing project: providing services to taxonomists for standard genome sequencing and annotation.</title>
        <authorList>
            <consortium name="The Broad Institute Genomics Platform"/>
            <consortium name="The Broad Institute Genome Sequencing Center for Infectious Disease"/>
            <person name="Wu L."/>
            <person name="Ma J."/>
        </authorList>
    </citation>
    <scope>NUCLEOTIDE SEQUENCE [LARGE SCALE GENOMIC DNA]</scope>
    <source>
        <strain evidence="7">KCTC 42984</strain>
    </source>
</reference>
<dbReference type="GO" id="GO:0032259">
    <property type="term" value="P:methylation"/>
    <property type="evidence" value="ECO:0007669"/>
    <property type="project" value="UniProtKB-KW"/>
</dbReference>
<dbReference type="Gene3D" id="1.20.120.1630">
    <property type="match status" value="1"/>
</dbReference>
<evidence type="ECO:0000256" key="4">
    <source>
        <dbReference type="ARBA" id="ARBA00023136"/>
    </source>
</evidence>
<evidence type="ECO:0000256" key="5">
    <source>
        <dbReference type="SAM" id="Phobius"/>
    </source>
</evidence>
<feature type="transmembrane region" description="Helical" evidence="5">
    <location>
        <begin position="67"/>
        <end position="85"/>
    </location>
</feature>
<organism evidence="6 7">
    <name type="scientific">Novosphingobium bradum</name>
    <dbReference type="NCBI Taxonomy" id="1737444"/>
    <lineage>
        <taxon>Bacteria</taxon>
        <taxon>Pseudomonadati</taxon>
        <taxon>Pseudomonadota</taxon>
        <taxon>Alphaproteobacteria</taxon>
        <taxon>Sphingomonadales</taxon>
        <taxon>Sphingomonadaceae</taxon>
        <taxon>Novosphingobium</taxon>
    </lineage>
</organism>